<reference evidence="2" key="1">
    <citation type="journal article" date="2021" name="Proc. Natl. Acad. Sci. U.S.A.">
        <title>A Catalog of Tens of Thousands of Viruses from Human Metagenomes Reveals Hidden Associations with Chronic Diseases.</title>
        <authorList>
            <person name="Tisza M.J."/>
            <person name="Buck C.B."/>
        </authorList>
    </citation>
    <scope>NUCLEOTIDE SEQUENCE</scope>
    <source>
        <strain evidence="2">CteBs22</strain>
    </source>
</reference>
<proteinExistence type="predicted"/>
<protein>
    <submittedName>
        <fullName evidence="2">Baseplate wedge protein</fullName>
    </submittedName>
</protein>
<dbReference type="CDD" id="cd19958">
    <property type="entry name" value="pyocin_knob"/>
    <property type="match status" value="2"/>
</dbReference>
<evidence type="ECO:0000259" key="1">
    <source>
        <dbReference type="Pfam" id="PF07484"/>
    </source>
</evidence>
<accession>A0A8S5R105</accession>
<dbReference type="EMBL" id="BK015784">
    <property type="protein sequence ID" value="DAE24769.1"/>
    <property type="molecule type" value="Genomic_DNA"/>
</dbReference>
<dbReference type="InterPro" id="IPR037053">
    <property type="entry name" value="Phage_tail_collar_dom_sf"/>
</dbReference>
<sequence>MAYYYSAAERAFFSSELMSTDAMPSDKVAVADQTYQQLMADQVAGKLIRTGSGNAPESVDQGLTAATRFGDVSFGKVTGTSLDINGNGDVSGTFVVGGAVTIKGALNAQGGLNVTSITATGTSTLAAVNATNISASGTLKVNGATTLQAVSAKKVTATELDLNGNGDVSGNLVVHGKTTLEALQANGDATIGGLLKVTGSAQLNGGGTVKAPGETVNDSSIVPASWVWSAMLRYGLGGGLNTSPSGSANEAFGSSDLNDWDKSGFYSVSFTDGQNTPTGQAAWTGVLLALMRRWEAGTSGLQIAPNGSAFWYRTRSNSAWNPWHVLATQDYVQTQVNSLTTLTDDGVKTVTNADYNTLTAPGFYHCNSAGQQNGPGGANKLLVLATANDPPKHITQVTFPIYNTGKYCPAIRYMDGEGNWSSWEKIALVESNNVLNAAGLCLTASAMIKYPGASSRSIPNFGFEVEDYVKGDDLSKAINARYLVYGKDQSGVALGALGGMIVGVEQTKKTWARLYAYRNQNGVATADYIGILANPDGTYETRSPHPVTSSDDNSIATTAWVRALFEAGLGSAIPSGVAFPYAGKTVPSGFMACNGGTISRTTYAKLFAAIGTAWGVGDGSTTFKLPDWRKRTVMGANTASEVGTYLESGAPNITGTHGGHAFKYGDRYNTEGAYYGMDAQNGGAGDGGNTNVYQMGFDASLCNPIYGSSDIIQPPAGKALWIIKT</sequence>
<feature type="domain" description="Phage tail collar" evidence="1">
    <location>
        <begin position="578"/>
        <end position="633"/>
    </location>
</feature>
<organism evidence="2">
    <name type="scientific">Myoviridae sp. cteBs22</name>
    <dbReference type="NCBI Taxonomy" id="2826675"/>
    <lineage>
        <taxon>Viruses</taxon>
        <taxon>Duplodnaviria</taxon>
        <taxon>Heunggongvirae</taxon>
        <taxon>Uroviricota</taxon>
        <taxon>Caudoviricetes</taxon>
    </lineage>
</organism>
<dbReference type="Gene3D" id="3.90.1340.10">
    <property type="entry name" value="Phage tail collar domain"/>
    <property type="match status" value="1"/>
</dbReference>
<dbReference type="Pfam" id="PF07484">
    <property type="entry name" value="Collar"/>
    <property type="match status" value="1"/>
</dbReference>
<dbReference type="SUPFAM" id="SSF88874">
    <property type="entry name" value="Receptor-binding domain of short tail fibre protein gp12"/>
    <property type="match status" value="1"/>
</dbReference>
<evidence type="ECO:0000313" key="2">
    <source>
        <dbReference type="EMBL" id="DAE24769.1"/>
    </source>
</evidence>
<dbReference type="InterPro" id="IPR011083">
    <property type="entry name" value="Phage_tail_collar_dom"/>
</dbReference>
<name>A0A8S5R105_9CAUD</name>